<reference evidence="3" key="1">
    <citation type="journal article" date="2020" name="Phytopathology">
        <title>Genome sequence of the chestnut blight fungus Cryphonectria parasitica EP155: A fundamental resource for an archetypical invasive plant pathogen.</title>
        <authorList>
            <person name="Crouch J.A."/>
            <person name="Dawe A."/>
            <person name="Aerts A."/>
            <person name="Barry K."/>
            <person name="Churchill A.C.L."/>
            <person name="Grimwood J."/>
            <person name="Hillman B."/>
            <person name="Milgroom M.G."/>
            <person name="Pangilinan J."/>
            <person name="Smith M."/>
            <person name="Salamov A."/>
            <person name="Schmutz J."/>
            <person name="Yadav J."/>
            <person name="Grigoriev I.V."/>
            <person name="Nuss D."/>
        </authorList>
    </citation>
    <scope>NUCLEOTIDE SEQUENCE</scope>
    <source>
        <strain evidence="3">EP155</strain>
    </source>
</reference>
<dbReference type="Pfam" id="PF14269">
    <property type="entry name" value="Arylsulfotran_2"/>
    <property type="match status" value="1"/>
</dbReference>
<dbReference type="RefSeq" id="XP_040774396.1">
    <property type="nucleotide sequence ID" value="XM_040925689.1"/>
</dbReference>
<dbReference type="InterPro" id="IPR011047">
    <property type="entry name" value="Quinoprotein_ADH-like_sf"/>
</dbReference>
<sequence length="595" mass="66774">MMACLNAPLWCRLLVAFILLGSLVCADEFSNDYEAYNNAKYGKRPTQTFVSNPDIVAPLLQVNIWDEEKISPTGGSHIFIRHDFEQSSPLILDASDLSLVYMDRAYDRTSDIRVQKSGNESYLTFYAGPIVDGHGSGDGLVLDEHYNEVYKVNVQNLSVKNDLHEFQFTDQGTALVTAYDLVRMDLRKYRGSRKGGIFDGVFQEIDLATNEVIFQWRASDHVDLADSFYKMELKWDFFHINSVQKSREGNYLVSARHMHSIYLINGQTGEIMWTLGGKKNQFRELDADKGANPSGDNLLSFAWQHHARFFHNNENEITFFDNHALTTQQQCTKDCSRGLHISIDLDSNPEDPAVRILHEYRHPQSLQAQSQGSVQPLEDGSGNVFVGWGRCPSFTEHTADGEAVMDVQFSPWHTKKNSIALDNYRAYRMDWTGQPETDPDVMTQEKDGVTSVYASWNGATEVKAWAFLASNESSDLYGPGQVLAIVPRDGFETSFALEYPARFARVAALDAEWNILGSSGIVDIRNERVFGDMRPITAVKQFGDIMVSDNGYSVSLTDHTEFPGQGGTFLGVPVGWHSLLGLAMLLGLWAAARIF</sequence>
<dbReference type="PANTHER" id="PTHR35340:SF5">
    <property type="entry name" value="ASST-DOMAIN-CONTAINING PROTEIN"/>
    <property type="match status" value="1"/>
</dbReference>
<dbReference type="InterPro" id="IPR053143">
    <property type="entry name" value="Arylsulfate_ST"/>
</dbReference>
<dbReference type="GeneID" id="63842818"/>
<keyword evidence="1" id="KW-1133">Transmembrane helix</keyword>
<organism evidence="3 4">
    <name type="scientific">Cryphonectria parasitica (strain ATCC 38755 / EP155)</name>
    <dbReference type="NCBI Taxonomy" id="660469"/>
    <lineage>
        <taxon>Eukaryota</taxon>
        <taxon>Fungi</taxon>
        <taxon>Dikarya</taxon>
        <taxon>Ascomycota</taxon>
        <taxon>Pezizomycotina</taxon>
        <taxon>Sordariomycetes</taxon>
        <taxon>Sordariomycetidae</taxon>
        <taxon>Diaporthales</taxon>
        <taxon>Cryphonectriaceae</taxon>
        <taxon>Cryphonectria-Endothia species complex</taxon>
        <taxon>Cryphonectria</taxon>
    </lineage>
</organism>
<dbReference type="SUPFAM" id="SSF50998">
    <property type="entry name" value="Quinoprotein alcohol dehydrogenase-like"/>
    <property type="match status" value="1"/>
</dbReference>
<evidence type="ECO:0000256" key="1">
    <source>
        <dbReference type="SAM" id="Phobius"/>
    </source>
</evidence>
<dbReference type="InterPro" id="IPR039535">
    <property type="entry name" value="ASST-like"/>
</dbReference>
<evidence type="ECO:0000256" key="2">
    <source>
        <dbReference type="SAM" id="SignalP"/>
    </source>
</evidence>
<dbReference type="AlphaFoldDB" id="A0A9P4XZ51"/>
<gene>
    <name evidence="3" type="ORF">M406DRAFT_74048</name>
</gene>
<feature type="chain" id="PRO_5040209045" description="ASST-domain-containing protein" evidence="2">
    <location>
        <begin position="27"/>
        <end position="595"/>
    </location>
</feature>
<feature type="transmembrane region" description="Helical" evidence="1">
    <location>
        <begin position="574"/>
        <end position="592"/>
    </location>
</feature>
<proteinExistence type="predicted"/>
<evidence type="ECO:0000313" key="4">
    <source>
        <dbReference type="Proteomes" id="UP000803844"/>
    </source>
</evidence>
<dbReference type="OrthoDB" id="5427350at2759"/>
<comment type="caution">
    <text evidence="3">The sequence shown here is derived from an EMBL/GenBank/DDBJ whole genome shotgun (WGS) entry which is preliminary data.</text>
</comment>
<evidence type="ECO:0000313" key="3">
    <source>
        <dbReference type="EMBL" id="KAF3763435.1"/>
    </source>
</evidence>
<keyword evidence="4" id="KW-1185">Reference proteome</keyword>
<keyword evidence="1" id="KW-0472">Membrane</keyword>
<keyword evidence="1" id="KW-0812">Transmembrane</keyword>
<evidence type="ECO:0008006" key="5">
    <source>
        <dbReference type="Google" id="ProtNLM"/>
    </source>
</evidence>
<feature type="signal peptide" evidence="2">
    <location>
        <begin position="1"/>
        <end position="26"/>
    </location>
</feature>
<dbReference type="Proteomes" id="UP000803844">
    <property type="component" value="Unassembled WGS sequence"/>
</dbReference>
<protein>
    <recommendedName>
        <fullName evidence="5">ASST-domain-containing protein</fullName>
    </recommendedName>
</protein>
<accession>A0A9P4XZ51</accession>
<dbReference type="EMBL" id="MU032349">
    <property type="protein sequence ID" value="KAF3763435.1"/>
    <property type="molecule type" value="Genomic_DNA"/>
</dbReference>
<dbReference type="PANTHER" id="PTHR35340">
    <property type="entry name" value="PQQ ENZYME REPEAT PROTEIN-RELATED"/>
    <property type="match status" value="1"/>
</dbReference>
<name>A0A9P4XZ51_CRYP1</name>
<keyword evidence="2" id="KW-0732">Signal</keyword>
<dbReference type="SUPFAM" id="SSF63829">
    <property type="entry name" value="Calcium-dependent phosphotriesterase"/>
    <property type="match status" value="1"/>
</dbReference>